<gene>
    <name evidence="6" type="ORF">G8E00_10885</name>
</gene>
<evidence type="ECO:0000256" key="3">
    <source>
        <dbReference type="ARBA" id="ARBA00022741"/>
    </source>
</evidence>
<dbReference type="NCBIfam" id="NF007739">
    <property type="entry name" value="PRK10419.1"/>
    <property type="match status" value="2"/>
</dbReference>
<dbReference type="SMART" id="SM00382">
    <property type="entry name" value="AAA"/>
    <property type="match status" value="2"/>
</dbReference>
<dbReference type="Gene3D" id="3.40.50.300">
    <property type="entry name" value="P-loop containing nucleotide triphosphate hydrolases"/>
    <property type="match status" value="2"/>
</dbReference>
<feature type="domain" description="ABC transporter" evidence="5">
    <location>
        <begin position="280"/>
        <end position="528"/>
    </location>
</feature>
<evidence type="ECO:0000259" key="5">
    <source>
        <dbReference type="PROSITE" id="PS50893"/>
    </source>
</evidence>
<dbReference type="GO" id="GO:0015833">
    <property type="term" value="P:peptide transport"/>
    <property type="evidence" value="ECO:0007669"/>
    <property type="project" value="InterPro"/>
</dbReference>
<name>A0A6G8RZZ0_9GAMM</name>
<dbReference type="PANTHER" id="PTHR43776">
    <property type="entry name" value="TRANSPORT ATP-BINDING PROTEIN"/>
    <property type="match status" value="1"/>
</dbReference>
<keyword evidence="2" id="KW-0813">Transport</keyword>
<dbReference type="GO" id="GO:0016887">
    <property type="term" value="F:ATP hydrolysis activity"/>
    <property type="evidence" value="ECO:0007669"/>
    <property type="project" value="InterPro"/>
</dbReference>
<dbReference type="KEGG" id="asha:G8E00_10885"/>
<dbReference type="FunFam" id="3.40.50.300:FF:000016">
    <property type="entry name" value="Oligopeptide ABC transporter ATP-binding component"/>
    <property type="match status" value="1"/>
</dbReference>
<dbReference type="SUPFAM" id="SSF52540">
    <property type="entry name" value="P-loop containing nucleoside triphosphate hydrolases"/>
    <property type="match status" value="2"/>
</dbReference>
<dbReference type="RefSeq" id="WP_166226521.1">
    <property type="nucleotide sequence ID" value="NZ_CP049801.1"/>
</dbReference>
<evidence type="ECO:0000256" key="2">
    <source>
        <dbReference type="ARBA" id="ARBA00022448"/>
    </source>
</evidence>
<dbReference type="InterPro" id="IPR013563">
    <property type="entry name" value="Oligopep_ABC_C"/>
</dbReference>
<dbReference type="EMBL" id="CP049801">
    <property type="protein sequence ID" value="QIO07509.1"/>
    <property type="molecule type" value="Genomic_DNA"/>
</dbReference>
<comment type="similarity">
    <text evidence="1">Belongs to the ABC transporter superfamily.</text>
</comment>
<dbReference type="PANTHER" id="PTHR43776:SF7">
    <property type="entry name" value="D,D-DIPEPTIDE TRANSPORT ATP-BINDING PROTEIN DDPF-RELATED"/>
    <property type="match status" value="1"/>
</dbReference>
<dbReference type="Proteomes" id="UP000502297">
    <property type="component" value="Chromosome"/>
</dbReference>
<accession>A0A6G8RZZ0</accession>
<dbReference type="Pfam" id="PF08352">
    <property type="entry name" value="oligo_HPY"/>
    <property type="match status" value="1"/>
</dbReference>
<dbReference type="NCBIfam" id="NF008453">
    <property type="entry name" value="PRK11308.1"/>
    <property type="match status" value="2"/>
</dbReference>
<keyword evidence="7" id="KW-1185">Reference proteome</keyword>
<keyword evidence="3" id="KW-0547">Nucleotide-binding</keyword>
<dbReference type="InterPro" id="IPR050319">
    <property type="entry name" value="ABC_transp_ATP-bind"/>
</dbReference>
<organism evidence="6 7">
    <name type="scientific">Acinetobacter shaoyimingii</name>
    <dbReference type="NCBI Taxonomy" id="2715164"/>
    <lineage>
        <taxon>Bacteria</taxon>
        <taxon>Pseudomonadati</taxon>
        <taxon>Pseudomonadota</taxon>
        <taxon>Gammaproteobacteria</taxon>
        <taxon>Moraxellales</taxon>
        <taxon>Moraxellaceae</taxon>
        <taxon>Acinetobacter</taxon>
    </lineage>
</organism>
<proteinExistence type="inferred from homology"/>
<dbReference type="GO" id="GO:0005524">
    <property type="term" value="F:ATP binding"/>
    <property type="evidence" value="ECO:0007669"/>
    <property type="project" value="UniProtKB-KW"/>
</dbReference>
<dbReference type="Pfam" id="PF00005">
    <property type="entry name" value="ABC_tran"/>
    <property type="match status" value="2"/>
</dbReference>
<dbReference type="InterPro" id="IPR003439">
    <property type="entry name" value="ABC_transporter-like_ATP-bd"/>
</dbReference>
<dbReference type="PROSITE" id="PS00211">
    <property type="entry name" value="ABC_TRANSPORTER_1"/>
    <property type="match status" value="2"/>
</dbReference>
<evidence type="ECO:0000256" key="1">
    <source>
        <dbReference type="ARBA" id="ARBA00005417"/>
    </source>
</evidence>
<reference evidence="6 7" key="1">
    <citation type="submission" date="2020-03" db="EMBL/GenBank/DDBJ databases">
        <authorList>
            <person name="Zhu W."/>
        </authorList>
    </citation>
    <scope>NUCLEOTIDE SEQUENCE [LARGE SCALE GENOMIC DNA]</scope>
    <source>
        <strain evidence="6 7">323-1</strain>
    </source>
</reference>
<evidence type="ECO:0000256" key="4">
    <source>
        <dbReference type="ARBA" id="ARBA00022840"/>
    </source>
</evidence>
<feature type="domain" description="ABC transporter" evidence="5">
    <location>
        <begin position="14"/>
        <end position="262"/>
    </location>
</feature>
<protein>
    <submittedName>
        <fullName evidence="6">ABC transporter ATP-binding protein</fullName>
    </submittedName>
</protein>
<evidence type="ECO:0000313" key="7">
    <source>
        <dbReference type="Proteomes" id="UP000502297"/>
    </source>
</evidence>
<dbReference type="InterPro" id="IPR027417">
    <property type="entry name" value="P-loop_NTPase"/>
</dbReference>
<dbReference type="InterPro" id="IPR003593">
    <property type="entry name" value="AAA+_ATPase"/>
</dbReference>
<dbReference type="GO" id="GO:0055085">
    <property type="term" value="P:transmembrane transport"/>
    <property type="evidence" value="ECO:0007669"/>
    <property type="project" value="UniProtKB-ARBA"/>
</dbReference>
<dbReference type="InterPro" id="IPR017871">
    <property type="entry name" value="ABC_transporter-like_CS"/>
</dbReference>
<dbReference type="CDD" id="cd03257">
    <property type="entry name" value="ABC_NikE_OppD_transporters"/>
    <property type="match status" value="2"/>
</dbReference>
<evidence type="ECO:0000313" key="6">
    <source>
        <dbReference type="EMBL" id="QIO07509.1"/>
    </source>
</evidence>
<sequence>MHSTHDATDLQALLSVEDLQISVESSTSPQVLVEDLNFKLFTGKTLAIVGESGSGKSISSLALLGLLPDNLKVQGQAYLHGQDVLQLNQTQLRQIRGQKIAMIFQEPMTALNPLHRVEKIIGEPLLLQGQSKEKVRKKIIDLLHDVGISEPEDKLRRYPHELSGGQRQRVMIAAALALDPEIIIADEPTTALDVTIQTQVLNLLQLLIQNRNMAMILISHDLNLVKRYADDVIVMNQGKVEEQGDVKTIFTQAKAAYTQHLLNHDFGEAYPLNNDLKEVLKLHHLAVKFPIKKGLLNRIHDYFVAVEPLDLTVHQGESIGIVGESGSGKTSMALAIARLIESDGKIVLMGKDLNQLNERKLRPLRTQFQMVFQDPFSSLNPRMTVEQIIGEGLALQKISASDLNERIEQALLKVDLPINFKHRYPHELSGGQRQRIALARALVLRPKLIILDEPTSALDRTTQRSIVKLLRQLQHEFQISYVFISHDLQVVKALCQKVLVLRHAKVVEFQETQDLFNSPQHSYTKKLIEASQY</sequence>
<dbReference type="AlphaFoldDB" id="A0A6G8RZZ0"/>
<dbReference type="PROSITE" id="PS50893">
    <property type="entry name" value="ABC_TRANSPORTER_2"/>
    <property type="match status" value="2"/>
</dbReference>
<keyword evidence="4 6" id="KW-0067">ATP-binding</keyword>